<name>A0A8B8FIA9_9HEMI</name>
<keyword evidence="7" id="KW-1185">Reference proteome</keyword>
<dbReference type="PROSITE" id="PS50850">
    <property type="entry name" value="MFS"/>
    <property type="match status" value="1"/>
</dbReference>
<dbReference type="RefSeq" id="XP_025410443.1">
    <property type="nucleotide sequence ID" value="XM_025554658.1"/>
</dbReference>
<evidence type="ECO:0000256" key="5">
    <source>
        <dbReference type="SAM" id="Phobius"/>
    </source>
</evidence>
<evidence type="ECO:0000313" key="7">
    <source>
        <dbReference type="Proteomes" id="UP000694846"/>
    </source>
</evidence>
<evidence type="ECO:0000256" key="2">
    <source>
        <dbReference type="ARBA" id="ARBA00022692"/>
    </source>
</evidence>
<accession>A0A8B8FIA9</accession>
<feature type="transmembrane region" description="Helical" evidence="5">
    <location>
        <begin position="272"/>
        <end position="294"/>
    </location>
</feature>
<protein>
    <submittedName>
        <fullName evidence="8">Facilitated trehalose transporter Tret1-like isoform X1</fullName>
    </submittedName>
</protein>
<feature type="transmembrane region" description="Helical" evidence="5">
    <location>
        <begin position="437"/>
        <end position="456"/>
    </location>
</feature>
<dbReference type="Pfam" id="PF00083">
    <property type="entry name" value="Sugar_tr"/>
    <property type="match status" value="1"/>
</dbReference>
<dbReference type="InterPro" id="IPR050549">
    <property type="entry name" value="MFS_Trehalose_Transporter"/>
</dbReference>
<dbReference type="InterPro" id="IPR020846">
    <property type="entry name" value="MFS_dom"/>
</dbReference>
<dbReference type="OrthoDB" id="6612291at2759"/>
<evidence type="ECO:0000256" key="4">
    <source>
        <dbReference type="ARBA" id="ARBA00023136"/>
    </source>
</evidence>
<dbReference type="GO" id="GO:0016020">
    <property type="term" value="C:membrane"/>
    <property type="evidence" value="ECO:0007669"/>
    <property type="project" value="UniProtKB-SubCell"/>
</dbReference>
<dbReference type="InterPro" id="IPR036259">
    <property type="entry name" value="MFS_trans_sf"/>
</dbReference>
<feature type="transmembrane region" description="Helical" evidence="5">
    <location>
        <begin position="26"/>
        <end position="45"/>
    </location>
</feature>
<dbReference type="Gene3D" id="1.20.1250.20">
    <property type="entry name" value="MFS general substrate transporter like domains"/>
    <property type="match status" value="1"/>
</dbReference>
<comment type="subcellular location">
    <subcellularLocation>
        <location evidence="1">Membrane</location>
        <topology evidence="1">Multi-pass membrane protein</topology>
    </subcellularLocation>
</comment>
<dbReference type="PROSITE" id="PS00216">
    <property type="entry name" value="SUGAR_TRANSPORT_1"/>
    <property type="match status" value="1"/>
</dbReference>
<feature type="transmembrane region" description="Helical" evidence="5">
    <location>
        <begin position="314"/>
        <end position="335"/>
    </location>
</feature>
<keyword evidence="3 5" id="KW-1133">Transmembrane helix</keyword>
<evidence type="ECO:0000256" key="1">
    <source>
        <dbReference type="ARBA" id="ARBA00004141"/>
    </source>
</evidence>
<feature type="transmembrane region" description="Helical" evidence="5">
    <location>
        <begin position="95"/>
        <end position="113"/>
    </location>
</feature>
<dbReference type="SUPFAM" id="SSF103473">
    <property type="entry name" value="MFS general substrate transporter"/>
    <property type="match status" value="1"/>
</dbReference>
<evidence type="ECO:0000259" key="6">
    <source>
        <dbReference type="PROSITE" id="PS50850"/>
    </source>
</evidence>
<feature type="transmembrane region" description="Helical" evidence="5">
    <location>
        <begin position="342"/>
        <end position="362"/>
    </location>
</feature>
<reference evidence="8" key="1">
    <citation type="submission" date="2025-08" db="UniProtKB">
        <authorList>
            <consortium name="RefSeq"/>
        </authorList>
    </citation>
    <scope>IDENTIFICATION</scope>
    <source>
        <tissue evidence="8">Whole body</tissue>
    </source>
</reference>
<dbReference type="Proteomes" id="UP000694846">
    <property type="component" value="Unplaced"/>
</dbReference>
<keyword evidence="2 5" id="KW-0812">Transmembrane</keyword>
<feature type="transmembrane region" description="Helical" evidence="5">
    <location>
        <begin position="368"/>
        <end position="392"/>
    </location>
</feature>
<sequence length="481" mass="53349">MRSAENKNMFFENGKYSDSSLSWGDLYPQVLASCTSLLMVIQPGLHLAYSNNLFHHMTSFKNGQFSWITSVVALCIPIGALIIGQLMDRIGRKKACIITCLILLSSWTVATFMTSDEIYWFFAFRILAGIGGGMTTVCMIYVSEISHSSYKQLLLSLNSVFFSGGILLSTSIVQLEWNIINYTFIGLTVVNIVLIIINMPESPIWILKFKSPEHVDEAKSAMQQLYPRNKQVFEREWERLKSTSSCCVAVATGNSSFIESVRSNAAAYKPMVVLAFLLLLQQLTGAYPCISYALPVLKRVLSGREYSISEIDSLTALGAIRFAAGLLTCALSFYVGRKPLMMFSCAGMVLSSALVIVFQDFVTGPSTVPLPLCGVMLFVFSSSLGVLVFPWTMICELLSTPVRAVGGCLLVSYTYVIMFMVLKVFPHVLENLSVVGIYLFFGVTSLLMAAYVHFVVPETLGKSFHEIEAYFTKNLEKPDHM</sequence>
<feature type="transmembrane region" description="Helical" evidence="5">
    <location>
        <begin position="179"/>
        <end position="199"/>
    </location>
</feature>
<dbReference type="GO" id="GO:0022857">
    <property type="term" value="F:transmembrane transporter activity"/>
    <property type="evidence" value="ECO:0007669"/>
    <property type="project" value="InterPro"/>
</dbReference>
<dbReference type="InterPro" id="IPR005828">
    <property type="entry name" value="MFS_sugar_transport-like"/>
</dbReference>
<dbReference type="AlphaFoldDB" id="A0A8B8FIA9"/>
<organism evidence="7 8">
    <name type="scientific">Sipha flava</name>
    <name type="common">yellow sugarcane aphid</name>
    <dbReference type="NCBI Taxonomy" id="143950"/>
    <lineage>
        <taxon>Eukaryota</taxon>
        <taxon>Metazoa</taxon>
        <taxon>Ecdysozoa</taxon>
        <taxon>Arthropoda</taxon>
        <taxon>Hexapoda</taxon>
        <taxon>Insecta</taxon>
        <taxon>Pterygota</taxon>
        <taxon>Neoptera</taxon>
        <taxon>Paraneoptera</taxon>
        <taxon>Hemiptera</taxon>
        <taxon>Sternorrhyncha</taxon>
        <taxon>Aphidomorpha</taxon>
        <taxon>Aphidoidea</taxon>
        <taxon>Aphididae</taxon>
        <taxon>Sipha</taxon>
    </lineage>
</organism>
<dbReference type="GeneID" id="112683578"/>
<evidence type="ECO:0000313" key="8">
    <source>
        <dbReference type="RefSeq" id="XP_025410443.1"/>
    </source>
</evidence>
<feature type="domain" description="Major facilitator superfamily (MFS) profile" evidence="6">
    <location>
        <begin position="1"/>
        <end position="460"/>
    </location>
</feature>
<feature type="transmembrane region" description="Helical" evidence="5">
    <location>
        <begin position="154"/>
        <end position="173"/>
    </location>
</feature>
<keyword evidence="4 5" id="KW-0472">Membrane</keyword>
<evidence type="ECO:0000256" key="3">
    <source>
        <dbReference type="ARBA" id="ARBA00022989"/>
    </source>
</evidence>
<feature type="transmembrane region" description="Helical" evidence="5">
    <location>
        <begin position="65"/>
        <end position="83"/>
    </location>
</feature>
<dbReference type="InterPro" id="IPR005829">
    <property type="entry name" value="Sugar_transporter_CS"/>
</dbReference>
<dbReference type="PANTHER" id="PTHR48021:SF32">
    <property type="entry name" value="FACILITATED TREHALOSE TRANSPORTER TRET1-2 HOMOLOG-LIKE PROTEIN"/>
    <property type="match status" value="1"/>
</dbReference>
<gene>
    <name evidence="8" type="primary">LOC112683578</name>
</gene>
<feature type="transmembrane region" description="Helical" evidence="5">
    <location>
        <begin position="404"/>
        <end position="425"/>
    </location>
</feature>
<proteinExistence type="predicted"/>
<dbReference type="PANTHER" id="PTHR48021">
    <property type="match status" value="1"/>
</dbReference>
<feature type="transmembrane region" description="Helical" evidence="5">
    <location>
        <begin position="119"/>
        <end position="142"/>
    </location>
</feature>